<dbReference type="SMART" id="SM00825">
    <property type="entry name" value="PKS_KS"/>
    <property type="match status" value="1"/>
</dbReference>
<keyword evidence="11" id="KW-1185">Reference proteome</keyword>
<reference evidence="10 11" key="1">
    <citation type="submission" date="2024-01" db="EMBL/GenBank/DDBJ databases">
        <title>Complete genome of Cladobotryum mycophilum ATHUM6906.</title>
        <authorList>
            <person name="Christinaki A.C."/>
            <person name="Myridakis A.I."/>
            <person name="Kouvelis V.N."/>
        </authorList>
    </citation>
    <scope>NUCLEOTIDE SEQUENCE [LARGE SCALE GENOMIC DNA]</scope>
    <source>
        <strain evidence="10 11">ATHUM6906</strain>
    </source>
</reference>
<dbReference type="Proteomes" id="UP001338125">
    <property type="component" value="Unassembled WGS sequence"/>
</dbReference>
<dbReference type="InterPro" id="IPR049900">
    <property type="entry name" value="PKS_mFAS_DH"/>
</dbReference>
<dbReference type="InterPro" id="IPR013968">
    <property type="entry name" value="PKS_KR"/>
</dbReference>
<proteinExistence type="predicted"/>
<evidence type="ECO:0000259" key="9">
    <source>
        <dbReference type="PROSITE" id="PS52019"/>
    </source>
</evidence>
<dbReference type="InterPro" id="IPR014043">
    <property type="entry name" value="Acyl_transferase_dom"/>
</dbReference>
<keyword evidence="1" id="KW-0596">Phosphopantetheine</keyword>
<dbReference type="SUPFAM" id="SSF53901">
    <property type="entry name" value="Thiolase-like"/>
    <property type="match status" value="2"/>
</dbReference>
<feature type="region of interest" description="C-terminal hotdog fold" evidence="7">
    <location>
        <begin position="1031"/>
        <end position="1191"/>
    </location>
</feature>
<keyword evidence="3" id="KW-0489">Methyltransferase</keyword>
<dbReference type="PANTHER" id="PTHR43775:SF20">
    <property type="entry name" value="HYBRID PKS-NRPS SYNTHETASE APDA"/>
    <property type="match status" value="1"/>
</dbReference>
<evidence type="ECO:0000256" key="1">
    <source>
        <dbReference type="ARBA" id="ARBA00022450"/>
    </source>
</evidence>
<dbReference type="InterPro" id="IPR014030">
    <property type="entry name" value="Ketoacyl_synth_N"/>
</dbReference>
<dbReference type="InterPro" id="IPR014031">
    <property type="entry name" value="Ketoacyl_synth_C"/>
</dbReference>
<evidence type="ECO:0000256" key="4">
    <source>
        <dbReference type="ARBA" id="ARBA00022679"/>
    </source>
</evidence>
<feature type="domain" description="PKS/mFAS DH" evidence="9">
    <location>
        <begin position="892"/>
        <end position="1191"/>
    </location>
</feature>
<keyword evidence="5" id="KW-0560">Oxidoreductase</keyword>
<dbReference type="SMART" id="SM00827">
    <property type="entry name" value="PKS_AT"/>
    <property type="match status" value="1"/>
</dbReference>
<dbReference type="Gene3D" id="3.40.50.150">
    <property type="entry name" value="Vaccinia Virus protein VP39"/>
    <property type="match status" value="1"/>
</dbReference>
<evidence type="ECO:0000256" key="6">
    <source>
        <dbReference type="ARBA" id="ARBA00023268"/>
    </source>
</evidence>
<dbReference type="Pfam" id="PF16197">
    <property type="entry name" value="KAsynt_C_assoc"/>
    <property type="match status" value="1"/>
</dbReference>
<dbReference type="InterPro" id="IPR001227">
    <property type="entry name" value="Ac_transferase_dom_sf"/>
</dbReference>
<dbReference type="PROSITE" id="PS52004">
    <property type="entry name" value="KS3_2"/>
    <property type="match status" value="1"/>
</dbReference>
<dbReference type="InterPro" id="IPR036291">
    <property type="entry name" value="NAD(P)-bd_dom_sf"/>
</dbReference>
<dbReference type="InterPro" id="IPR020841">
    <property type="entry name" value="PKS_Beta-ketoAc_synthase_dom"/>
</dbReference>
<dbReference type="Pfam" id="PF00698">
    <property type="entry name" value="Acyl_transf_1"/>
    <property type="match status" value="1"/>
</dbReference>
<dbReference type="SUPFAM" id="SSF51735">
    <property type="entry name" value="NAD(P)-binding Rossmann-fold domains"/>
    <property type="match status" value="2"/>
</dbReference>
<name>A0ABR0SHG3_9HYPO</name>
<dbReference type="InterPro" id="IPR057326">
    <property type="entry name" value="KR_dom"/>
</dbReference>
<dbReference type="InterPro" id="IPR049552">
    <property type="entry name" value="PKS_DH_N"/>
</dbReference>
<keyword evidence="2" id="KW-0597">Phosphoprotein</keyword>
<dbReference type="PANTHER" id="PTHR43775">
    <property type="entry name" value="FATTY ACID SYNTHASE"/>
    <property type="match status" value="1"/>
</dbReference>
<dbReference type="InterPro" id="IPR016039">
    <property type="entry name" value="Thiolase-like"/>
</dbReference>
<dbReference type="SMART" id="SM00826">
    <property type="entry name" value="PKS_DH"/>
    <property type="match status" value="1"/>
</dbReference>
<dbReference type="Pfam" id="PF07993">
    <property type="entry name" value="NAD_binding_4"/>
    <property type="match status" value="1"/>
</dbReference>
<dbReference type="SUPFAM" id="SSF52151">
    <property type="entry name" value="FabD/lysophospholipase-like"/>
    <property type="match status" value="1"/>
</dbReference>
<dbReference type="Gene3D" id="3.30.70.3290">
    <property type="match status" value="1"/>
</dbReference>
<sequence length="2784" mass="309449">MSIFRTTSKFPSEMLTKALRVTMPLDQITTNAVHSYLCDEDFGQFDYKFFGIHRREAEAMDPQQRILLEVVYEGIDSAGYSMHQLRKSQTGVLVGQMTDDYHNILHHDLDNIPQYTGTGVSRAILANRISYFFDWHVQSLRNGESKLAVAAGVNLILGPENYIIESKGEGFVLVLKTLQQAISDNDHIECIIRETGVNQDGRTSGLTVPSATAQAALIESVYTKCGLDFLNKQDRCQYFEAHGTGTPTGDPKEAEAIRQIFFPDWRESRDVSPSTRDQSHPDDDLLYVGSIKTVIGHSEGAAGLAAVLKASLAVQNAMIPPNLHFNSLNPNVVPFYHPHLSVPVKLLPWPELQRGTPRRVSVNNFGFGGTNAHIIIESWVPIDSIAEHISHNPPTPCGPFTLSANSESSLMRAVAGLLATVKLSGDIDLPNLAWTLQSRRTEFAFKAAFSAVNRQDLIENLESFLVQNSPKAQHDLVLGKPINVSHASPLRILGVFTGQGAQWQLMGMRLYEQSISFKSSLQRMDESLASLPDAPSWSLIQELVAPAELSRIHSAEVSQPLTTAIQIALVDLLHVSGVTFSAAIGHSSGEIAATYAAGYLAASDAIRIAYYRGLHVKNASSVRSQPGKMMAVQMGMKEALMFCQRERFLGRLNVAAHNSQTSVTLSGDADAIVEAKLALENQEMFVRVLKVDKAYHSHHMEPCLIDYLESLRRCTVQPLQNGGTNSSKCKWYSSVYGSNGKSMDNIDHLGDFYWGDNLIKPVLFYEALERAIKEENPFDIVLEVGPHAALRGPVIETFKNLTGAHIPYQSVLKRGEDDMKAFVDALGFLWSNVQYATSVLRLDDFREACLGHPPPKPRVLKDLPSYGWDHKEHLLKESRKSKAWRSQDQPNHELLGRAMVYGDGNKKEVHWRNILKLGELEWLGGHRFQGQVLFPASAYISMAVEAASRITHGDPIKVIELSQLKFHKAITLDEDTAGVETSFLIKITHLDANSVTAEYSCYSSDADAVAGTSNQMDCANFSGCATILLGIPMQEDLPPRTPPTLPMASYSGDFVVDSMKRRQNISSVVVKRAKNSQLRVHPGTLDAAFHGLFAAYSFPGDNRIEVPYLPSAIDKVRVNMATSEMAEAACPAVLQKQHTETRVIADCYVREGSSTAVYGDVDIFCANDTCNYPEIQVQGLSCSRITVPSENDDRRLFSRLVWKRDITSGLEHDALPRPSNQDIELYNSLEWAAYFFLRKTCEAISPLEIPLMEQHHQFFMDWSLNYALPRVEQGFHPQVRPEWAIDTPEAIADLEAKYSNYVEFQLLSALGEQLPSVLRGTLPALQVLMENDMLSRLYQQGRGVHEANEILGLLIGQISHQYPKLKILESYMFTDISPGFFENAQAMFAKYKDKMLYSVLDIERSPMEQGFEEHSFDLIIASNVVHATRYISQSLTNCRRLLRPGGRMLLLEITEETLYLPFIISSLPGWWLGRDEGRVYYPTITEEKWNSVLRDTGFSGVDYAAKDFQDSSIGVFSVMVSQAVDVQINFLRQPLAATIQVPIISTLLIVGGRTTEIACMALKLEEILGPFAARTSVINRWDDMQISTLDPSSTVVCLSDLEGAVFNGVTEKRLGSVQLLFNNAKHVLWVTEDRQAANPEANMIVGVGRSVMMESPHLRIQFVDLVDMEKKMLEPKRFAELLLRMISLDLAEYKNVLWSNETEITLVGGDTFIPRVLPDITVNTRFNSNGRTIEKERSLLDARIGIVNERGVRTLQDDVVMLDDGYSDEECRHINVHSSSLFTLSLNDNPNPFYLCLGSELGSSQQVLALSRINASSIKVPLDRLLSWNTAVTMEDILSTLLCKSLLAHATGTIWLHDADFISEMASEIGQRQGIEIFVSSSSHVSDPKIRFIHPLISKRLLESLLPPNIQRIVCMCMEDKCALECVLRPCLDSGIAIQHPARDANKNQTFVLPFTRATIRNILEKQSTFGRWSPMRKPKDSLNNQTPIPIDMVSQLSGHQNPTRTIYWSGTKVAPVRVRPLRYQDLFSSQKTYFLVGLSGELGMSLIAWMIANGARNFVVASRNPVLDPSTIQTLQRDGANLKIFAFDVADKDALQKVYREVTSSMPPIAGVANAAMVLRDKPFASMTLQDMETVLNPKVQGTKNLDELFYSTNLDFFILFSSMSSLIGNQGQSNYGAANMFMSALTAQRRKRGVASSIMHLGMILGVGHVARSLDESMAIESQLRRLLFPVLSEADFHVMFAEAIVSGQPASNTDPDLLTTSNNFPPDSPWGRVPLFSHLVRGSNALVESKHQMQPMQSISHRFATADTVEEGISVLEAALATKLGMMLQTDSDGIDKNMPLVSFIDSLVAVEARSWFLKELSIDMPILKLLSGSSLTQICLEAIKMIGEPKVKASNLPHSLSDPISSIPSAATQSLMPLLIQTEDPEHIDWNAEIESLSHGLQLLPEATEQKFQTEIRLSSMKVLLTGATGFLGSHLLRRLVEDDRVSEVHCVAIRPDRSGRPRHVSLKNDKIIEYQGSLSEPFLGLPVEDFAHLTESVDLIIHNGAHVSFVMPYQSLRAVNVVSTRTLCKMALTRRIPLHFVSSAAVASIPQSSGNLGPLSEVSVTAWTPSHPRDGYRVSKWVAEALLEKTAEDFELPIFIHRITSILGDGSPDLDIMTAIISFSRILGAVPILERRNWRGSFNLVAVGNVSSDLVREALASTKDQEAKARYIHHCSDKRILPNELKAYMEEIDGHEFDELSLQQWLDSALLVGLNQVLYDFLMDITRDGDIVTLPVISK</sequence>
<evidence type="ECO:0000256" key="3">
    <source>
        <dbReference type="ARBA" id="ARBA00022603"/>
    </source>
</evidence>
<evidence type="ECO:0000313" key="10">
    <source>
        <dbReference type="EMBL" id="KAK5991603.1"/>
    </source>
</evidence>
<dbReference type="InterPro" id="IPR013217">
    <property type="entry name" value="Methyltransf_12"/>
</dbReference>
<dbReference type="InterPro" id="IPR042104">
    <property type="entry name" value="PKS_dehydratase_sf"/>
</dbReference>
<dbReference type="InterPro" id="IPR016035">
    <property type="entry name" value="Acyl_Trfase/lysoPLipase"/>
</dbReference>
<dbReference type="CDD" id="cd02440">
    <property type="entry name" value="AdoMet_MTases"/>
    <property type="match status" value="1"/>
</dbReference>
<dbReference type="InterPro" id="IPR013120">
    <property type="entry name" value="FAR_NAD-bd"/>
</dbReference>
<dbReference type="SMART" id="SM00822">
    <property type="entry name" value="PKS_KR"/>
    <property type="match status" value="1"/>
</dbReference>
<dbReference type="Pfam" id="PF14765">
    <property type="entry name" value="PS-DH"/>
    <property type="match status" value="1"/>
</dbReference>
<feature type="active site" description="Proton acceptor; for dehydratase activity" evidence="7">
    <location>
        <position position="926"/>
    </location>
</feature>
<organism evidence="10 11">
    <name type="scientific">Cladobotryum mycophilum</name>
    <dbReference type="NCBI Taxonomy" id="491253"/>
    <lineage>
        <taxon>Eukaryota</taxon>
        <taxon>Fungi</taxon>
        <taxon>Dikarya</taxon>
        <taxon>Ascomycota</taxon>
        <taxon>Pezizomycotina</taxon>
        <taxon>Sordariomycetes</taxon>
        <taxon>Hypocreomycetidae</taxon>
        <taxon>Hypocreales</taxon>
        <taxon>Hypocreaceae</taxon>
        <taxon>Cladobotryum</taxon>
    </lineage>
</organism>
<feature type="domain" description="Ketosynthase family 3 (KS3)" evidence="8">
    <location>
        <begin position="1"/>
        <end position="378"/>
    </location>
</feature>
<dbReference type="InterPro" id="IPR050091">
    <property type="entry name" value="PKS_NRPS_Biosynth_Enz"/>
</dbReference>
<dbReference type="InterPro" id="IPR016036">
    <property type="entry name" value="Malonyl_transacylase_ACP-bd"/>
</dbReference>
<dbReference type="SUPFAM" id="SSF53335">
    <property type="entry name" value="S-adenosyl-L-methionine-dependent methyltransferases"/>
    <property type="match status" value="1"/>
</dbReference>
<dbReference type="SUPFAM" id="SSF55048">
    <property type="entry name" value="Probable ACP-binding domain of malonyl-CoA ACP transacylase"/>
    <property type="match status" value="1"/>
</dbReference>
<feature type="region of interest" description="N-terminal hotdog fold" evidence="7">
    <location>
        <begin position="892"/>
        <end position="1014"/>
    </location>
</feature>
<dbReference type="Gene3D" id="3.10.129.110">
    <property type="entry name" value="Polyketide synthase dehydratase"/>
    <property type="match status" value="1"/>
</dbReference>
<dbReference type="Pfam" id="PF08659">
    <property type="entry name" value="KR"/>
    <property type="match status" value="1"/>
</dbReference>
<evidence type="ECO:0000256" key="2">
    <source>
        <dbReference type="ARBA" id="ARBA00022553"/>
    </source>
</evidence>
<dbReference type="Pfam" id="PF02801">
    <property type="entry name" value="Ketoacyl-synt_C"/>
    <property type="match status" value="1"/>
</dbReference>
<dbReference type="CDD" id="cd00833">
    <property type="entry name" value="PKS"/>
    <property type="match status" value="1"/>
</dbReference>
<keyword evidence="6" id="KW-0511">Multifunctional enzyme</keyword>
<evidence type="ECO:0000256" key="5">
    <source>
        <dbReference type="ARBA" id="ARBA00023002"/>
    </source>
</evidence>
<gene>
    <name evidence="10" type="ORF">PT974_09888</name>
</gene>
<dbReference type="InterPro" id="IPR029063">
    <property type="entry name" value="SAM-dependent_MTases_sf"/>
</dbReference>
<dbReference type="InterPro" id="IPR032821">
    <property type="entry name" value="PKS_assoc"/>
</dbReference>
<dbReference type="Pfam" id="PF00109">
    <property type="entry name" value="ketoacyl-synt"/>
    <property type="match status" value="1"/>
</dbReference>
<dbReference type="Gene3D" id="3.40.47.10">
    <property type="match status" value="2"/>
</dbReference>
<evidence type="ECO:0000256" key="7">
    <source>
        <dbReference type="PROSITE-ProRule" id="PRU01363"/>
    </source>
</evidence>
<comment type="caution">
    <text evidence="10">The sequence shown here is derived from an EMBL/GenBank/DDBJ whole genome shotgun (WGS) entry which is preliminary data.</text>
</comment>
<protein>
    <submittedName>
        <fullName evidence="10">Polyketide synthase 19</fullName>
    </submittedName>
</protein>
<dbReference type="Gene3D" id="3.40.366.10">
    <property type="entry name" value="Malonyl-Coenzyme A Acyl Carrier Protein, domain 2"/>
    <property type="match status" value="1"/>
</dbReference>
<accession>A0ABR0SHG3</accession>
<keyword evidence="4" id="KW-0808">Transferase</keyword>
<evidence type="ECO:0000313" key="11">
    <source>
        <dbReference type="Proteomes" id="UP001338125"/>
    </source>
</evidence>
<dbReference type="Pfam" id="PF21089">
    <property type="entry name" value="PKS_DH_N"/>
    <property type="match status" value="1"/>
</dbReference>
<dbReference type="InterPro" id="IPR049551">
    <property type="entry name" value="PKS_DH_C"/>
</dbReference>
<evidence type="ECO:0000259" key="8">
    <source>
        <dbReference type="PROSITE" id="PS52004"/>
    </source>
</evidence>
<dbReference type="InterPro" id="IPR020807">
    <property type="entry name" value="PKS_DH"/>
</dbReference>
<dbReference type="Pfam" id="PF08242">
    <property type="entry name" value="Methyltransf_12"/>
    <property type="match status" value="1"/>
</dbReference>
<dbReference type="Gene3D" id="3.40.50.720">
    <property type="entry name" value="NAD(P)-binding Rossmann-like Domain"/>
    <property type="match status" value="2"/>
</dbReference>
<feature type="active site" description="Proton donor; for dehydratase activity" evidence="7">
    <location>
        <position position="1086"/>
    </location>
</feature>
<dbReference type="EMBL" id="JAVFKD010000014">
    <property type="protein sequence ID" value="KAK5991603.1"/>
    <property type="molecule type" value="Genomic_DNA"/>
</dbReference>
<dbReference type="PROSITE" id="PS52019">
    <property type="entry name" value="PKS_MFAS_DH"/>
    <property type="match status" value="1"/>
</dbReference>